<evidence type="ECO:0000313" key="3">
    <source>
        <dbReference type="Proteomes" id="UP000221653"/>
    </source>
</evidence>
<evidence type="ECO:0000259" key="1">
    <source>
        <dbReference type="Pfam" id="PF06259"/>
    </source>
</evidence>
<dbReference type="Proteomes" id="UP000221653">
    <property type="component" value="Unassembled WGS sequence"/>
</dbReference>
<proteinExistence type="predicted"/>
<dbReference type="STRING" id="1724.GCA_001044175_02378"/>
<evidence type="ECO:0000313" key="2">
    <source>
        <dbReference type="EMBL" id="PFG27898.1"/>
    </source>
</evidence>
<dbReference type="Pfam" id="PF06259">
    <property type="entry name" value="Abhydrolase_8"/>
    <property type="match status" value="1"/>
</dbReference>
<dbReference type="InterPro" id="IPR010427">
    <property type="entry name" value="DUF1023"/>
</dbReference>
<dbReference type="AlphaFoldDB" id="A0A2A9DMG6"/>
<dbReference type="InterPro" id="IPR029058">
    <property type="entry name" value="AB_hydrolase_fold"/>
</dbReference>
<comment type="caution">
    <text evidence="2">The sequence shown here is derived from an EMBL/GenBank/DDBJ whole genome shotgun (WGS) entry which is preliminary data.</text>
</comment>
<dbReference type="SUPFAM" id="SSF53474">
    <property type="entry name" value="alpha/beta-Hydrolases"/>
    <property type="match status" value="1"/>
</dbReference>
<keyword evidence="2" id="KW-0378">Hydrolase</keyword>
<dbReference type="RefSeq" id="WP_053072853.1">
    <property type="nucleotide sequence ID" value="NZ_LDYE01000008.1"/>
</dbReference>
<dbReference type="EMBL" id="PDJF01000001">
    <property type="protein sequence ID" value="PFG27898.1"/>
    <property type="molecule type" value="Genomic_DNA"/>
</dbReference>
<gene>
    <name evidence="2" type="ORF">ATK06_0978</name>
</gene>
<accession>A0A2A9DMG6</accession>
<protein>
    <submittedName>
        <fullName evidence="2">Alpha/beta hydrolase family protein</fullName>
    </submittedName>
</protein>
<dbReference type="GO" id="GO:0016787">
    <property type="term" value="F:hydrolase activity"/>
    <property type="evidence" value="ECO:0007669"/>
    <property type="project" value="UniProtKB-KW"/>
</dbReference>
<feature type="domain" description="DUF1023" evidence="1">
    <location>
        <begin position="177"/>
        <end position="328"/>
    </location>
</feature>
<keyword evidence="3" id="KW-1185">Reference proteome</keyword>
<reference evidence="2 3" key="1">
    <citation type="submission" date="2017-10" db="EMBL/GenBank/DDBJ databases">
        <title>Sequencing the genomes of 1000 actinobacteria strains.</title>
        <authorList>
            <person name="Klenk H.-P."/>
        </authorList>
    </citation>
    <scope>NUCLEOTIDE SEQUENCE [LARGE SCALE GENOMIC DNA]</scope>
    <source>
        <strain evidence="2 3">DSM 20688</strain>
    </source>
</reference>
<dbReference type="Gene3D" id="3.40.50.1820">
    <property type="entry name" value="alpha/beta hydrolase"/>
    <property type="match status" value="1"/>
</dbReference>
<sequence length="377" mass="39461">MVLDPTELRALAAAWDAAARAATAEAHLAADTGHHLARASTGSLHDGALRLTHVLTPWRDTAAELRAGATILRLTASLHEHLSQWVRRLTPRAEASGMLDPLLDAASALGDVLDWQCANAIRLLCTPTWPTGTTLGMYHDLDLAAVHEMVLLDNPDLVPLASAHPDALFLEAPGGGVVAAFGDIDTAPAVATFIPGVGSADPARWASSFAHARAVHQATGAAAVAWIGYNAPASLDRALNKEPARHAGAELRRFQRDLRARNPHARLTVIGYSYGSVVAGTAARDEPLIADSLVLVGSPGVPADSAADLHVTGRGGVHAMTAAGDPIDLAAGPRGGVHGTDPTSRRFGARVWEVGPGDHGSYWNDPAFFDALRQIVR</sequence>
<name>A0A2A9DMG6_9CORY</name>
<dbReference type="OrthoDB" id="5969911at2"/>
<organism evidence="2 3">
    <name type="scientific">Corynebacterium renale</name>
    <dbReference type="NCBI Taxonomy" id="1724"/>
    <lineage>
        <taxon>Bacteria</taxon>
        <taxon>Bacillati</taxon>
        <taxon>Actinomycetota</taxon>
        <taxon>Actinomycetes</taxon>
        <taxon>Mycobacteriales</taxon>
        <taxon>Corynebacteriaceae</taxon>
        <taxon>Corynebacterium</taxon>
    </lineage>
</organism>